<dbReference type="Proteomes" id="UP000324585">
    <property type="component" value="Unassembled WGS sequence"/>
</dbReference>
<name>A0A5J4YJ93_PORPP</name>
<gene>
    <name evidence="3" type="ORF">FVE85_2526</name>
</gene>
<dbReference type="SUPFAM" id="SSF88697">
    <property type="entry name" value="PUA domain-like"/>
    <property type="match status" value="1"/>
</dbReference>
<dbReference type="Pfam" id="PF02190">
    <property type="entry name" value="LON_substr_bdg"/>
    <property type="match status" value="1"/>
</dbReference>
<comment type="caution">
    <text evidence="3">The sequence shown here is derived from an EMBL/GenBank/DDBJ whole genome shotgun (WGS) entry which is preliminary data.</text>
</comment>
<evidence type="ECO:0000259" key="2">
    <source>
        <dbReference type="PROSITE" id="PS51787"/>
    </source>
</evidence>
<evidence type="ECO:0000256" key="1">
    <source>
        <dbReference type="SAM" id="MobiDB-lite"/>
    </source>
</evidence>
<dbReference type="PANTHER" id="PTHR46732:SF8">
    <property type="entry name" value="ATP-DEPENDENT PROTEASE LA (LON) DOMAIN PROTEIN"/>
    <property type="match status" value="1"/>
</dbReference>
<feature type="compositionally biased region" description="Basic and acidic residues" evidence="1">
    <location>
        <begin position="71"/>
        <end position="85"/>
    </location>
</feature>
<dbReference type="PROSITE" id="PS51787">
    <property type="entry name" value="LON_N"/>
    <property type="match status" value="1"/>
</dbReference>
<dbReference type="OMA" id="RTEHACG"/>
<feature type="domain" description="Lon N-terminal" evidence="2">
    <location>
        <begin position="118"/>
        <end position="324"/>
    </location>
</feature>
<dbReference type="EMBL" id="VRMN01000013">
    <property type="protein sequence ID" value="KAA8491511.1"/>
    <property type="molecule type" value="Genomic_DNA"/>
</dbReference>
<reference evidence="4" key="1">
    <citation type="journal article" date="2019" name="Nat. Commun.">
        <title>Expansion of phycobilisome linker gene families in mesophilic red algae.</title>
        <authorList>
            <person name="Lee J."/>
            <person name="Kim D."/>
            <person name="Bhattacharya D."/>
            <person name="Yoon H.S."/>
        </authorList>
    </citation>
    <scope>NUCLEOTIDE SEQUENCE [LARGE SCALE GENOMIC DNA]</scope>
    <source>
        <strain evidence="4">CCMP 1328</strain>
    </source>
</reference>
<evidence type="ECO:0000313" key="3">
    <source>
        <dbReference type="EMBL" id="KAA8491511.1"/>
    </source>
</evidence>
<evidence type="ECO:0000313" key="4">
    <source>
        <dbReference type="Proteomes" id="UP000324585"/>
    </source>
</evidence>
<dbReference type="InterPro" id="IPR015947">
    <property type="entry name" value="PUA-like_sf"/>
</dbReference>
<sequence length="398" mass="44467">MSPLGFAVLSAPSRTEHACGGAVVCVRGTSRTVARRALASQTRARSRACFRGAGALCMSSEDGQDEGEKEDSERDDARGDGRLFGEPGMRPEDIEFMEAIGGEKEMPSSVTGLPTGRLVELPLFPLGLVLYPKALVPLHIFEMRYRRMFGQIREKDNMFGIVMYDSSRKRMARVGCSAECQKVQLQDDGRMLVINQGQQRFRIIKVLQEAPYITALVEYFQDEPPRNDIRQAGAGVWQSLQEVLRLSNKLYNKGLDVSDELKKLAPVEENMTGSTEEQFKKLEDFSFGIGSILDMPTEEQQILLQTRDTEKRLRKQKELLDAAQQQLAAQISIKSALENPTQYDAVPMLAQMQVPMQTRRGCADKIKQSAIKPLHSFLPATRPQSSHVAQPQIPSSIF</sequence>
<dbReference type="SMART" id="SM00464">
    <property type="entry name" value="LON"/>
    <property type="match status" value="1"/>
</dbReference>
<organism evidence="3 4">
    <name type="scientific">Porphyridium purpureum</name>
    <name type="common">Red alga</name>
    <name type="synonym">Porphyridium cruentum</name>
    <dbReference type="NCBI Taxonomy" id="35688"/>
    <lineage>
        <taxon>Eukaryota</taxon>
        <taxon>Rhodophyta</taxon>
        <taxon>Bangiophyceae</taxon>
        <taxon>Porphyridiales</taxon>
        <taxon>Porphyridiaceae</taxon>
        <taxon>Porphyridium</taxon>
    </lineage>
</organism>
<dbReference type="InterPro" id="IPR003111">
    <property type="entry name" value="Lon_prtase_N"/>
</dbReference>
<dbReference type="Gene3D" id="2.30.130.40">
    <property type="entry name" value="LON domain-like"/>
    <property type="match status" value="1"/>
</dbReference>
<dbReference type="InterPro" id="IPR046336">
    <property type="entry name" value="Lon_prtase_N_sf"/>
</dbReference>
<dbReference type="PANTHER" id="PTHR46732">
    <property type="entry name" value="ATP-DEPENDENT PROTEASE LA (LON) DOMAIN PROTEIN"/>
    <property type="match status" value="1"/>
</dbReference>
<feature type="region of interest" description="Disordered" evidence="1">
    <location>
        <begin position="59"/>
        <end position="85"/>
    </location>
</feature>
<protein>
    <submittedName>
        <fullName evidence="3">LON peptidase N-terminal domain and RING finger protein 3</fullName>
    </submittedName>
</protein>
<dbReference type="AlphaFoldDB" id="A0A5J4YJ93"/>
<dbReference type="OrthoDB" id="264917at2759"/>
<proteinExistence type="predicted"/>
<keyword evidence="4" id="KW-1185">Reference proteome</keyword>
<accession>A0A5J4YJ93</accession>